<evidence type="ECO:0000256" key="1">
    <source>
        <dbReference type="SAM" id="MobiDB-lite"/>
    </source>
</evidence>
<dbReference type="EMBL" id="JALNTZ010000003">
    <property type="protein sequence ID" value="KAJ3658470.1"/>
    <property type="molecule type" value="Genomic_DNA"/>
</dbReference>
<dbReference type="AlphaFoldDB" id="A0AA38IK39"/>
<evidence type="ECO:0000313" key="4">
    <source>
        <dbReference type="Proteomes" id="UP001168821"/>
    </source>
</evidence>
<feature type="signal peptide" evidence="2">
    <location>
        <begin position="1"/>
        <end position="18"/>
    </location>
</feature>
<gene>
    <name evidence="3" type="ORF">Zmor_010205</name>
</gene>
<sequence>MIFSLLCFSLFLSALVESFPTICPEGQERTHDGHCVEPFHLRITPNKRNSATTKGCPNGWLLSRNGSCIQEFNKDVNTSPIPDVVVTTPSEWQRKTNLSCIPPRQFMDLPTGCADGYGLSHTGDCKKKFNIGFNISSLPEVTVTLPPCQPNQTHAFDTPKGCPFGEELGHDGTCKKPFKLKFNTSEIPNETVTASPSQRNQQMQLTPSPKENSAEEEHSVRPLSRTLYYINSYGPPCQSSCGSVQCTSCCQYLPCYQQSQYPSYYPYVYNYNYNSNSNNRRIVNSYRYPGRYWTFLSQYGNIPVDIIDDVDIDTQKVGNLPLVGKTDPYANVPVEIIDDDSYADFLRNIPKLPKVTPHAFDTPKGCPVGEELGHDGTCQNPFKLKFNTSEIPNETVTASPSQRNQQINNRRIVGPYRYPGRYWTFLSKYGNIPVDIIDDVDIDTQKMGKLPLVGKTDPYANVPVGLIVDDSYEDFLRNIPKLPKVTQSSTSH</sequence>
<feature type="region of interest" description="Disordered" evidence="1">
    <location>
        <begin position="189"/>
        <end position="218"/>
    </location>
</feature>
<keyword evidence="2" id="KW-0732">Signal</keyword>
<protein>
    <submittedName>
        <fullName evidence="3">Uncharacterized protein</fullName>
    </submittedName>
</protein>
<evidence type="ECO:0000256" key="2">
    <source>
        <dbReference type="SAM" id="SignalP"/>
    </source>
</evidence>
<comment type="caution">
    <text evidence="3">The sequence shown here is derived from an EMBL/GenBank/DDBJ whole genome shotgun (WGS) entry which is preliminary data.</text>
</comment>
<name>A0AA38IK39_9CUCU</name>
<organism evidence="3 4">
    <name type="scientific">Zophobas morio</name>
    <dbReference type="NCBI Taxonomy" id="2755281"/>
    <lineage>
        <taxon>Eukaryota</taxon>
        <taxon>Metazoa</taxon>
        <taxon>Ecdysozoa</taxon>
        <taxon>Arthropoda</taxon>
        <taxon>Hexapoda</taxon>
        <taxon>Insecta</taxon>
        <taxon>Pterygota</taxon>
        <taxon>Neoptera</taxon>
        <taxon>Endopterygota</taxon>
        <taxon>Coleoptera</taxon>
        <taxon>Polyphaga</taxon>
        <taxon>Cucujiformia</taxon>
        <taxon>Tenebrionidae</taxon>
        <taxon>Zophobas</taxon>
    </lineage>
</organism>
<proteinExistence type="predicted"/>
<accession>A0AA38IK39</accession>
<feature type="chain" id="PRO_5041334404" evidence="2">
    <location>
        <begin position="19"/>
        <end position="492"/>
    </location>
</feature>
<reference evidence="3" key="1">
    <citation type="journal article" date="2023" name="G3 (Bethesda)">
        <title>Whole genome assemblies of Zophobas morio and Tenebrio molitor.</title>
        <authorList>
            <person name="Kaur S."/>
            <person name="Stinson S.A."/>
            <person name="diCenzo G.C."/>
        </authorList>
    </citation>
    <scope>NUCLEOTIDE SEQUENCE</scope>
    <source>
        <strain evidence="3">QUZm001</strain>
    </source>
</reference>
<feature type="compositionally biased region" description="Polar residues" evidence="1">
    <location>
        <begin position="189"/>
        <end position="211"/>
    </location>
</feature>
<dbReference type="Proteomes" id="UP001168821">
    <property type="component" value="Unassembled WGS sequence"/>
</dbReference>
<keyword evidence="4" id="KW-1185">Reference proteome</keyword>
<evidence type="ECO:0000313" key="3">
    <source>
        <dbReference type="EMBL" id="KAJ3658470.1"/>
    </source>
</evidence>